<keyword evidence="2 3" id="KW-0133">Cell shape</keyword>
<comment type="caution">
    <text evidence="6">The sequence shown here is derived from an EMBL/GenBank/DDBJ whole genome shotgun (WGS) entry which is preliminary data.</text>
</comment>
<feature type="binding site" evidence="2">
    <location>
        <begin position="38"/>
        <end position="44"/>
    </location>
    <ligand>
        <name>ATP</name>
        <dbReference type="ChEBI" id="CHEBI:30616"/>
    </ligand>
</feature>
<protein>
    <recommendedName>
        <fullName evidence="2">UDP-N-acetylmuramoyl-L-alanyl-D-glutamate--2,6-diaminopimelate ligase</fullName>
        <ecNumber evidence="2">6.3.2.13</ecNumber>
    </recommendedName>
    <alternativeName>
        <fullName evidence="2">Meso-A2pm-adding enzyme</fullName>
    </alternativeName>
    <alternativeName>
        <fullName evidence="2">Meso-diaminopimelate-adding enzyme</fullName>
    </alternativeName>
    <alternativeName>
        <fullName evidence="2">UDP-MurNAc-L-Ala-D-Glu:meso-diaminopimelate ligase</fullName>
    </alternativeName>
    <alternativeName>
        <fullName evidence="2">UDP-MurNAc-tripeptide synthetase</fullName>
    </alternativeName>
    <alternativeName>
        <fullName evidence="2">UDP-N-acetylmuramyl-tripeptide synthetase</fullName>
    </alternativeName>
</protein>
<evidence type="ECO:0000259" key="4">
    <source>
        <dbReference type="Pfam" id="PF02875"/>
    </source>
</evidence>
<comment type="subcellular location">
    <subcellularLocation>
        <location evidence="2 3">Cytoplasm</location>
    </subcellularLocation>
</comment>
<evidence type="ECO:0000256" key="2">
    <source>
        <dbReference type="HAMAP-Rule" id="MF_00208"/>
    </source>
</evidence>
<feature type="binding site" evidence="2">
    <location>
        <position position="107"/>
    </location>
    <ligand>
        <name>UDP-N-acetyl-alpha-D-muramoyl-L-alanyl-D-glutamate</name>
        <dbReference type="ChEBI" id="CHEBI:83900"/>
    </ligand>
</feature>
<evidence type="ECO:0000313" key="7">
    <source>
        <dbReference type="Proteomes" id="UP000034749"/>
    </source>
</evidence>
<dbReference type="GO" id="GO:0009252">
    <property type="term" value="P:peptidoglycan biosynthetic process"/>
    <property type="evidence" value="ECO:0007669"/>
    <property type="project" value="UniProtKB-UniRule"/>
</dbReference>
<comment type="pathway">
    <text evidence="2 3">Cell wall biogenesis; peptidoglycan biosynthesis.</text>
</comment>
<feature type="binding site" evidence="2">
    <location>
        <position position="389"/>
    </location>
    <ligand>
        <name>meso-2,6-diaminopimelate</name>
        <dbReference type="ChEBI" id="CHEBI:57791"/>
    </ligand>
</feature>
<keyword evidence="2 3" id="KW-0573">Peptidoglycan synthesis</keyword>
<dbReference type="Gene3D" id="3.90.190.20">
    <property type="entry name" value="Mur ligase, C-terminal domain"/>
    <property type="match status" value="1"/>
</dbReference>
<comment type="cofactor">
    <cofactor evidence="2">
        <name>Mg(2+)</name>
        <dbReference type="ChEBI" id="CHEBI:18420"/>
    </cofactor>
</comment>
<organism evidence="6 7">
    <name type="scientific">Candidatus Nomurabacteria bacterium GW2011_GWA2_40_9</name>
    <dbReference type="NCBI Taxonomy" id="1618734"/>
    <lineage>
        <taxon>Bacteria</taxon>
        <taxon>Candidatus Nomuraibacteriota</taxon>
    </lineage>
</organism>
<dbReference type="GO" id="GO:0071555">
    <property type="term" value="P:cell wall organization"/>
    <property type="evidence" value="ECO:0007669"/>
    <property type="project" value="UniProtKB-KW"/>
</dbReference>
<dbReference type="GO" id="GO:0051301">
    <property type="term" value="P:cell division"/>
    <property type="evidence" value="ECO:0007669"/>
    <property type="project" value="UniProtKB-KW"/>
</dbReference>
<feature type="binding site" evidence="2">
    <location>
        <begin position="80"/>
        <end position="81"/>
    </location>
    <ligand>
        <name>UDP-N-acetyl-alpha-D-muramoyl-L-alanyl-D-glutamate</name>
        <dbReference type="ChEBI" id="CHEBI:83900"/>
    </ligand>
</feature>
<dbReference type="NCBIfam" id="TIGR01085">
    <property type="entry name" value="murE"/>
    <property type="match status" value="1"/>
</dbReference>
<feature type="binding site" evidence="2">
    <location>
        <begin position="336"/>
        <end position="339"/>
    </location>
    <ligand>
        <name>meso-2,6-diaminopimelate</name>
        <dbReference type="ChEBI" id="CHEBI:57791"/>
    </ligand>
</feature>
<keyword evidence="2" id="KW-0963">Cytoplasm</keyword>
<keyword evidence="2 3" id="KW-0961">Cell wall biogenesis/degradation</keyword>
<keyword evidence="2" id="KW-0067">ATP-binding</keyword>
<name>A0A0G0TQU1_9BACT</name>
<feature type="binding site" evidence="2">
    <location>
        <position position="17"/>
    </location>
    <ligand>
        <name>UDP-N-acetyl-alpha-D-muramoyl-L-alanyl-D-glutamate</name>
        <dbReference type="ChEBI" id="CHEBI:83900"/>
    </ligand>
</feature>
<evidence type="ECO:0000259" key="5">
    <source>
        <dbReference type="Pfam" id="PF08245"/>
    </source>
</evidence>
<dbReference type="Pfam" id="PF02875">
    <property type="entry name" value="Mur_ligase_C"/>
    <property type="match status" value="1"/>
</dbReference>
<proteinExistence type="inferred from homology"/>
<keyword evidence="2 3" id="KW-0132">Cell division</keyword>
<dbReference type="EMBL" id="LBZW01000010">
    <property type="protein sequence ID" value="KKR79358.1"/>
    <property type="molecule type" value="Genomic_DNA"/>
</dbReference>
<dbReference type="HAMAP" id="MF_00208">
    <property type="entry name" value="MurE"/>
    <property type="match status" value="1"/>
</dbReference>
<dbReference type="UniPathway" id="UPA00219"/>
<reference evidence="6 7" key="1">
    <citation type="journal article" date="2015" name="Nature">
        <title>rRNA introns, odd ribosomes, and small enigmatic genomes across a large radiation of phyla.</title>
        <authorList>
            <person name="Brown C.T."/>
            <person name="Hug L.A."/>
            <person name="Thomas B.C."/>
            <person name="Sharon I."/>
            <person name="Castelle C.J."/>
            <person name="Singh A."/>
            <person name="Wilkins M.J."/>
            <person name="Williams K.H."/>
            <person name="Banfield J.F."/>
        </authorList>
    </citation>
    <scope>NUCLEOTIDE SEQUENCE [LARGE SCALE GENOMIC DNA]</scope>
</reference>
<feature type="domain" description="Mur ligase central" evidence="5">
    <location>
        <begin position="36"/>
        <end position="236"/>
    </location>
</feature>
<dbReference type="Pfam" id="PF08245">
    <property type="entry name" value="Mur_ligase_M"/>
    <property type="match status" value="1"/>
</dbReference>
<feature type="domain" description="Mur ligase C-terminal" evidence="4">
    <location>
        <begin position="261"/>
        <end position="391"/>
    </location>
</feature>
<dbReference type="AlphaFoldDB" id="A0A0G0TQU1"/>
<comment type="similarity">
    <text evidence="1 2">Belongs to the MurCDEF family. MurE subfamily.</text>
</comment>
<feature type="binding site" evidence="2">
    <location>
        <position position="393"/>
    </location>
    <ligand>
        <name>meso-2,6-diaminopimelate</name>
        <dbReference type="ChEBI" id="CHEBI:57791"/>
    </ligand>
</feature>
<dbReference type="EC" id="6.3.2.13" evidence="2"/>
<comment type="function">
    <text evidence="2">Catalyzes the addition of meso-diaminopimelic acid to the nucleotide precursor UDP-N-acetylmuramoyl-L-alanyl-D-glutamate (UMAG) in the biosynthesis of bacterial cell-wall peptidoglycan.</text>
</comment>
<dbReference type="SUPFAM" id="SSF53244">
    <property type="entry name" value="MurD-like peptide ligases, peptide-binding domain"/>
    <property type="match status" value="1"/>
</dbReference>
<dbReference type="PANTHER" id="PTHR23135">
    <property type="entry name" value="MUR LIGASE FAMILY MEMBER"/>
    <property type="match status" value="1"/>
</dbReference>
<dbReference type="Gene3D" id="3.40.1190.10">
    <property type="entry name" value="Mur-like, catalytic domain"/>
    <property type="match status" value="1"/>
</dbReference>
<dbReference type="GO" id="GO:0005737">
    <property type="term" value="C:cytoplasm"/>
    <property type="evidence" value="ECO:0007669"/>
    <property type="project" value="UniProtKB-SubCell"/>
</dbReference>
<dbReference type="InterPro" id="IPR004101">
    <property type="entry name" value="Mur_ligase_C"/>
</dbReference>
<feature type="modified residue" description="N6-carboxylysine" evidence="2">
    <location>
        <position position="147"/>
    </location>
</feature>
<dbReference type="GO" id="GO:0008360">
    <property type="term" value="P:regulation of cell shape"/>
    <property type="evidence" value="ECO:0007669"/>
    <property type="project" value="UniProtKB-KW"/>
</dbReference>
<evidence type="ECO:0000256" key="1">
    <source>
        <dbReference type="ARBA" id="ARBA00005898"/>
    </source>
</evidence>
<dbReference type="InterPro" id="IPR036615">
    <property type="entry name" value="Mur_ligase_C_dom_sf"/>
</dbReference>
<keyword evidence="2 6" id="KW-0436">Ligase</keyword>
<feature type="short sequence motif" description="Meso-diaminopimelate recognition motif" evidence="2">
    <location>
        <begin position="336"/>
        <end position="339"/>
    </location>
</feature>
<accession>A0A0G0TQU1</accession>
<comment type="catalytic activity">
    <reaction evidence="2">
        <text>UDP-N-acetyl-alpha-D-muramoyl-L-alanyl-D-glutamate + meso-2,6-diaminopimelate + ATP = UDP-N-acetyl-alpha-D-muramoyl-L-alanyl-gamma-D-glutamyl-meso-2,6-diaminopimelate + ADP + phosphate + H(+)</text>
        <dbReference type="Rhea" id="RHEA:23676"/>
        <dbReference type="ChEBI" id="CHEBI:15378"/>
        <dbReference type="ChEBI" id="CHEBI:30616"/>
        <dbReference type="ChEBI" id="CHEBI:43474"/>
        <dbReference type="ChEBI" id="CHEBI:57791"/>
        <dbReference type="ChEBI" id="CHEBI:83900"/>
        <dbReference type="ChEBI" id="CHEBI:83905"/>
        <dbReference type="ChEBI" id="CHEBI:456216"/>
        <dbReference type="EC" id="6.3.2.13"/>
    </reaction>
</comment>
<evidence type="ECO:0000256" key="3">
    <source>
        <dbReference type="RuleBase" id="RU004135"/>
    </source>
</evidence>
<feature type="binding site" evidence="2">
    <location>
        <position position="115"/>
    </location>
    <ligand>
        <name>UDP-N-acetyl-alpha-D-muramoyl-L-alanyl-D-glutamate</name>
        <dbReference type="ChEBI" id="CHEBI:83900"/>
    </ligand>
</feature>
<comment type="PTM">
    <text evidence="2">Carboxylation is probably crucial for Mg(2+) binding and, consequently, for the gamma-phosphate positioning of ATP.</text>
</comment>
<dbReference type="GO" id="GO:0000287">
    <property type="term" value="F:magnesium ion binding"/>
    <property type="evidence" value="ECO:0007669"/>
    <property type="project" value="UniProtKB-UniRule"/>
</dbReference>
<keyword evidence="2" id="KW-0460">Magnesium</keyword>
<sequence length="418" mass="47344">MKSFTKKLKIIWWRIKSYVAMYYYGNPSKKLKIVGVTGTNGKTTTVTLLYQIATALGYKAGLIGTVENIIVKEKRLATHTTPDSISLTKLFAEMLEKGCEYIFMEVSSHALDQGRVAGVHFTGGIFTNLTHDHLDYHKSFKNYFLAKKKFFEMLPKEAFALSNTDDEHGISMLEDISARKFFYSFRPSGVGHPTVLDFKGEIKKLDFNGLELEFNNEKVESKLLGKFNAYNLLSVWSACSLLGFDMEKVKEIFKNIEPPTGRFEHFVSPSGVLVIVDYAHTPDALEKVLLAILEFKSQYSKLISVFGCGGDRDPLKRRIMGKIGAMHSDIAIFTSDNPRNENPESIIEEMKTDLSLELSEKVKSILDRREAIIEAVKIAEKGDIILCAGKGHEMYQEIKGVKHHFNDIEEFQKVFKTM</sequence>
<feature type="binding site" evidence="2">
    <location>
        <position position="113"/>
    </location>
    <ligand>
        <name>UDP-N-acetyl-alpha-D-muramoyl-L-alanyl-D-glutamate</name>
        <dbReference type="ChEBI" id="CHEBI:83900"/>
    </ligand>
</feature>
<dbReference type="InterPro" id="IPR036565">
    <property type="entry name" value="Mur-like_cat_sf"/>
</dbReference>
<gene>
    <name evidence="2" type="primary">murE</name>
    <name evidence="6" type="ORF">UU24_C0010G0002</name>
</gene>
<dbReference type="InterPro" id="IPR013221">
    <property type="entry name" value="Mur_ligase_cen"/>
</dbReference>
<feature type="binding site" evidence="2">
    <location>
        <position position="312"/>
    </location>
    <ligand>
        <name>meso-2,6-diaminopimelate</name>
        <dbReference type="ChEBI" id="CHEBI:57791"/>
    </ligand>
</feature>
<dbReference type="GO" id="GO:0005524">
    <property type="term" value="F:ATP binding"/>
    <property type="evidence" value="ECO:0007669"/>
    <property type="project" value="UniProtKB-UniRule"/>
</dbReference>
<dbReference type="Proteomes" id="UP000034749">
    <property type="component" value="Unassembled WGS sequence"/>
</dbReference>
<dbReference type="GO" id="GO:0008765">
    <property type="term" value="F:UDP-N-acetylmuramoylalanyl-D-glutamate-2,6-diaminopimelate ligase activity"/>
    <property type="evidence" value="ECO:0007669"/>
    <property type="project" value="UniProtKB-UniRule"/>
</dbReference>
<evidence type="ECO:0000313" key="6">
    <source>
        <dbReference type="EMBL" id="KKR79358.1"/>
    </source>
</evidence>
<keyword evidence="2" id="KW-0547">Nucleotide-binding</keyword>
<dbReference type="InterPro" id="IPR005761">
    <property type="entry name" value="UDP-N-AcMur-Glu-dNH2Pim_ligase"/>
</dbReference>
<comment type="caution">
    <text evidence="2">Lacks conserved residue(s) required for the propagation of feature annotation.</text>
</comment>
<dbReference type="NCBIfam" id="NF001126">
    <property type="entry name" value="PRK00139.1-4"/>
    <property type="match status" value="1"/>
</dbReference>
<dbReference type="SUPFAM" id="SSF53623">
    <property type="entry name" value="MurD-like peptide ligases, catalytic domain"/>
    <property type="match status" value="1"/>
</dbReference>
<dbReference type="PATRIC" id="fig|1618734.3.peg.335"/>
<dbReference type="PANTHER" id="PTHR23135:SF4">
    <property type="entry name" value="UDP-N-ACETYLMURAMOYL-L-ALANYL-D-GLUTAMATE--2,6-DIAMINOPIMELATE LIGASE MURE HOMOLOG, CHLOROPLASTIC"/>
    <property type="match status" value="1"/>
</dbReference>
<keyword evidence="2 3" id="KW-0131">Cell cycle</keyword>